<reference evidence="12" key="1">
    <citation type="journal article" date="2023" name="Insect Mol. Biol.">
        <title>Genome sequencing provides insights into the evolution of gene families encoding plant cell wall-degrading enzymes in longhorned beetles.</title>
        <authorList>
            <person name="Shin N.R."/>
            <person name="Okamura Y."/>
            <person name="Kirsch R."/>
            <person name="Pauchet Y."/>
        </authorList>
    </citation>
    <scope>NUCLEOTIDE SEQUENCE</scope>
    <source>
        <strain evidence="12">RBIC_L_NR</strain>
    </source>
</reference>
<keyword evidence="13" id="KW-1185">Reference proteome</keyword>
<gene>
    <name evidence="12" type="ORF">NQ314_010776</name>
</gene>
<evidence type="ECO:0000256" key="1">
    <source>
        <dbReference type="ARBA" id="ARBA00004123"/>
    </source>
</evidence>
<evidence type="ECO:0000256" key="8">
    <source>
        <dbReference type="ARBA" id="ARBA00023242"/>
    </source>
</evidence>
<keyword evidence="5" id="KW-0677">Repeat</keyword>
<dbReference type="EMBL" id="JANEYF010003011">
    <property type="protein sequence ID" value="KAJ8940254.1"/>
    <property type="molecule type" value="Genomic_DNA"/>
</dbReference>
<dbReference type="InterPro" id="IPR035979">
    <property type="entry name" value="RBD_domain_sf"/>
</dbReference>
<dbReference type="SUPFAM" id="SSF54928">
    <property type="entry name" value="RNA-binding domain, RBD"/>
    <property type="match status" value="1"/>
</dbReference>
<dbReference type="FunFam" id="3.10.450.50:FF:000004">
    <property type="entry name" value="Nuclear RNA export factor 1"/>
    <property type="match status" value="1"/>
</dbReference>
<evidence type="ECO:0000313" key="13">
    <source>
        <dbReference type="Proteomes" id="UP001162156"/>
    </source>
</evidence>
<evidence type="ECO:0000256" key="4">
    <source>
        <dbReference type="ARBA" id="ARBA00022614"/>
    </source>
</evidence>
<organism evidence="12 13">
    <name type="scientific">Rhamnusium bicolor</name>
    <dbReference type="NCBI Taxonomy" id="1586634"/>
    <lineage>
        <taxon>Eukaryota</taxon>
        <taxon>Metazoa</taxon>
        <taxon>Ecdysozoa</taxon>
        <taxon>Arthropoda</taxon>
        <taxon>Hexapoda</taxon>
        <taxon>Insecta</taxon>
        <taxon>Pterygota</taxon>
        <taxon>Neoptera</taxon>
        <taxon>Endopterygota</taxon>
        <taxon>Coleoptera</taxon>
        <taxon>Polyphaga</taxon>
        <taxon>Cucujiformia</taxon>
        <taxon>Chrysomeloidea</taxon>
        <taxon>Cerambycidae</taxon>
        <taxon>Lepturinae</taxon>
        <taxon>Rhagiini</taxon>
        <taxon>Rhamnusium</taxon>
    </lineage>
</organism>
<dbReference type="InterPro" id="IPR032710">
    <property type="entry name" value="NTF2-like_dom_sf"/>
</dbReference>
<dbReference type="Pfam" id="PF22602">
    <property type="entry name" value="NXF_NTF2"/>
    <property type="match status" value="1"/>
</dbReference>
<dbReference type="FunFam" id="3.80.10.10:FF:000384">
    <property type="entry name" value="Nuclear RNA export factor 1"/>
    <property type="match status" value="1"/>
</dbReference>
<feature type="domain" description="TAP-C" evidence="11">
    <location>
        <begin position="536"/>
        <end position="590"/>
    </location>
</feature>
<keyword evidence="7" id="KW-0694">RNA-binding</keyword>
<evidence type="ECO:0008006" key="14">
    <source>
        <dbReference type="Google" id="ProtNLM"/>
    </source>
</evidence>
<dbReference type="Pfam" id="PF24048">
    <property type="entry name" value="LRR_NXF1-5"/>
    <property type="match status" value="1"/>
</dbReference>
<name>A0AAV8XNR8_9CUCU</name>
<feature type="compositionally biased region" description="Basic residues" evidence="9">
    <location>
        <begin position="73"/>
        <end position="86"/>
    </location>
</feature>
<dbReference type="Proteomes" id="UP001162156">
    <property type="component" value="Unassembled WGS sequence"/>
</dbReference>
<accession>A0AAV8XNR8</accession>
<evidence type="ECO:0000256" key="9">
    <source>
        <dbReference type="SAM" id="MobiDB-lite"/>
    </source>
</evidence>
<evidence type="ECO:0000256" key="6">
    <source>
        <dbReference type="ARBA" id="ARBA00022816"/>
    </source>
</evidence>
<dbReference type="SUPFAM" id="SSF52058">
    <property type="entry name" value="L domain-like"/>
    <property type="match status" value="1"/>
</dbReference>
<dbReference type="GO" id="GO:0005635">
    <property type="term" value="C:nuclear envelope"/>
    <property type="evidence" value="ECO:0007669"/>
    <property type="project" value="UniProtKB-ARBA"/>
</dbReference>
<dbReference type="InterPro" id="IPR057125">
    <property type="entry name" value="NXF1/2/3/5-like_LRR"/>
</dbReference>
<dbReference type="Gene3D" id="3.30.70.330">
    <property type="match status" value="1"/>
</dbReference>
<proteinExistence type="inferred from homology"/>
<keyword evidence="6" id="KW-0509">mRNA transport</keyword>
<dbReference type="SUPFAM" id="SSF46934">
    <property type="entry name" value="UBA-like"/>
    <property type="match status" value="1"/>
</dbReference>
<feature type="domain" description="NTF2" evidence="10">
    <location>
        <begin position="337"/>
        <end position="489"/>
    </location>
</feature>
<dbReference type="InterPro" id="IPR009060">
    <property type="entry name" value="UBA-like_sf"/>
</dbReference>
<dbReference type="FunFam" id="1.10.8.10:FF:000018">
    <property type="entry name" value="Nuclear RNA export factor 1"/>
    <property type="match status" value="1"/>
</dbReference>
<dbReference type="InterPro" id="IPR005637">
    <property type="entry name" value="TAP_C_dom"/>
</dbReference>
<evidence type="ECO:0000256" key="3">
    <source>
        <dbReference type="ARBA" id="ARBA00022448"/>
    </source>
</evidence>
<keyword evidence="3" id="KW-0813">Transport</keyword>
<evidence type="ECO:0000313" key="12">
    <source>
        <dbReference type="EMBL" id="KAJ8940254.1"/>
    </source>
</evidence>
<dbReference type="InterPro" id="IPR001611">
    <property type="entry name" value="Leu-rich_rpt"/>
</dbReference>
<dbReference type="AlphaFoldDB" id="A0AAV8XNR8"/>
<dbReference type="CDD" id="cd14342">
    <property type="entry name" value="UBA_TAP-C"/>
    <property type="match status" value="1"/>
</dbReference>
<dbReference type="GO" id="GO:0003723">
    <property type="term" value="F:RNA binding"/>
    <property type="evidence" value="ECO:0007669"/>
    <property type="project" value="UniProtKB-KW"/>
</dbReference>
<dbReference type="InterPro" id="IPR032675">
    <property type="entry name" value="LRR_dom_sf"/>
</dbReference>
<dbReference type="SUPFAM" id="SSF54427">
    <property type="entry name" value="NTF2-like"/>
    <property type="match status" value="1"/>
</dbReference>
<comment type="caution">
    <text evidence="12">The sequence shown here is derived from an EMBL/GenBank/DDBJ whole genome shotgun (WGS) entry which is preliminary data.</text>
</comment>
<sequence>MPKSYFGNKQTTWVKDDRERDYRVSDRDRRVTFKPNRYGGNKEFNNRDWKNAIREHLQDEDVDMGVSSGSGRYHNKKFNRGKKGRRGSPVPNTKWKLLESPTGWYKVSWQVYGTTITFYVDDLKVAEKLQSLDKQIQLPSGFKIFVRVNAGSPNVDMNSTTKQKMKEVMAKRYNSITKALDLTKFHADPDLQGFFCALFKPIVFITVIEIIAENIPELEALNLFDNKIMMLSVFKKSLKKLPNLKILHMGNNKLRDISQLDSLQGLPIIDLVLDGNPLCDKFKEQTSYISEVRKRFPKCIKLDGIDLPPPICFDITEEHHLPDPQQTFLCNSEGGSIVRQFLEQYFLIYDTNNRQPLLQAYHENAIFSMTMAYPYGCKDKAAAWLHWYHTDNRNLKRVLDTERRVKLLKQGQLAVVSYLQEMPLTKHDIHSFTVDLTLFTPQMLCLTVSGMFRELKSGNKSPPIRYFFRTLVIVPAGSGFCIANEELHITNAFPDQAKEAFKTPVAVEPTPVAPVATVSSPGGPAVSPIVPVPDDATKQEMVRQMSAQSGMNLEWSLKCLEETQWDFQRASLVFQHLQSQGVIPPEAFVK</sequence>
<dbReference type="Gene3D" id="3.10.450.50">
    <property type="match status" value="1"/>
</dbReference>
<evidence type="ECO:0000256" key="7">
    <source>
        <dbReference type="ARBA" id="ARBA00022884"/>
    </source>
</evidence>
<dbReference type="InterPro" id="IPR018222">
    <property type="entry name" value="Nuclear_transport_factor_2_euk"/>
</dbReference>
<evidence type="ECO:0000259" key="11">
    <source>
        <dbReference type="PROSITE" id="PS51281"/>
    </source>
</evidence>
<dbReference type="InterPro" id="IPR012677">
    <property type="entry name" value="Nucleotide-bd_a/b_plait_sf"/>
</dbReference>
<dbReference type="PROSITE" id="PS50177">
    <property type="entry name" value="NTF2_DOMAIN"/>
    <property type="match status" value="1"/>
</dbReference>
<dbReference type="Gene3D" id="1.10.8.10">
    <property type="entry name" value="DNA helicase RuvA subunit, C-terminal domain"/>
    <property type="match status" value="1"/>
</dbReference>
<dbReference type="Pfam" id="PF03943">
    <property type="entry name" value="TAP_C"/>
    <property type="match status" value="1"/>
</dbReference>
<protein>
    <recommendedName>
        <fullName evidence="14">Nuclear RNA export factor 1</fullName>
    </recommendedName>
</protein>
<dbReference type="PANTHER" id="PTHR10662">
    <property type="entry name" value="NUCLEAR RNA EXPORT FACTOR"/>
    <property type="match status" value="1"/>
</dbReference>
<dbReference type="InterPro" id="IPR030217">
    <property type="entry name" value="NXF_fam"/>
</dbReference>
<keyword evidence="4" id="KW-0433">Leucine-rich repeat</keyword>
<feature type="region of interest" description="Disordered" evidence="9">
    <location>
        <begin position="64"/>
        <end position="93"/>
    </location>
</feature>
<evidence type="ECO:0000256" key="5">
    <source>
        <dbReference type="ARBA" id="ARBA00022737"/>
    </source>
</evidence>
<evidence type="ECO:0000259" key="10">
    <source>
        <dbReference type="PROSITE" id="PS50177"/>
    </source>
</evidence>
<comment type="subcellular location">
    <subcellularLocation>
        <location evidence="1">Nucleus</location>
    </subcellularLocation>
</comment>
<dbReference type="GO" id="GO:0005654">
    <property type="term" value="C:nucleoplasm"/>
    <property type="evidence" value="ECO:0007669"/>
    <property type="project" value="UniProtKB-ARBA"/>
</dbReference>
<comment type="similarity">
    <text evidence="2">Belongs to the NXF family.</text>
</comment>
<dbReference type="InterPro" id="IPR002075">
    <property type="entry name" value="NTF2_dom"/>
</dbReference>
<dbReference type="GO" id="GO:0016973">
    <property type="term" value="P:poly(A)+ mRNA export from nucleus"/>
    <property type="evidence" value="ECO:0007669"/>
    <property type="project" value="TreeGrafter"/>
</dbReference>
<keyword evidence="8" id="KW-0539">Nucleus</keyword>
<dbReference type="PANTHER" id="PTHR10662:SF22">
    <property type="entry name" value="NUCLEAR RNA EXPORT FACTOR 1"/>
    <property type="match status" value="1"/>
</dbReference>
<dbReference type="Gene3D" id="3.80.10.10">
    <property type="entry name" value="Ribonuclease Inhibitor"/>
    <property type="match status" value="1"/>
</dbReference>
<dbReference type="PROSITE" id="PS51281">
    <property type="entry name" value="TAP_C"/>
    <property type="match status" value="1"/>
</dbReference>
<evidence type="ECO:0000256" key="2">
    <source>
        <dbReference type="ARBA" id="ARBA00009285"/>
    </source>
</evidence>
<dbReference type="PROSITE" id="PS51450">
    <property type="entry name" value="LRR"/>
    <property type="match status" value="1"/>
</dbReference>
<dbReference type="SMART" id="SM00804">
    <property type="entry name" value="TAP_C"/>
    <property type="match status" value="1"/>
</dbReference>